<gene>
    <name evidence="2" type="ORF">ACHKAR_01425</name>
</gene>
<dbReference type="Proteomes" id="UP001610063">
    <property type="component" value="Unassembled WGS sequence"/>
</dbReference>
<evidence type="ECO:0000313" key="3">
    <source>
        <dbReference type="Proteomes" id="UP001610063"/>
    </source>
</evidence>
<evidence type="ECO:0000256" key="1">
    <source>
        <dbReference type="SAM" id="Phobius"/>
    </source>
</evidence>
<sequence>MTISKRSFLIHISLLGSLWSFGQGFSNNDYQFLLHLESISAYDEGVFWLGQKELVLGRTDTTAFHLGMFEYFRKNRASSIRFFEDVTRSNLNFWNTSRFYSGLQYAYLGDYGKANQVLMQTDSLSELHAELRKLSLAGLSLLDHNFERFESFQTSFDPNYYQLVDHQQALLDTYHVMRDRKAKSPVIAGVLSAIIPGGGKFYLGKIGQGTMSLMTSTIFALQAYEGYRKDGPKSASFIVFGSIFSVFYVANIWGSVVAVKVENVNFNKTNHDAILLHMHIPIRLLCK</sequence>
<accession>A0ABW7N358</accession>
<reference evidence="2 3" key="1">
    <citation type="journal article" date="2013" name="Int. J. Syst. Evol. Microbiol.">
        <title>Marinoscillum luteum sp. nov., isolated from marine sediment.</title>
        <authorList>
            <person name="Cha I.T."/>
            <person name="Park S.J."/>
            <person name="Kim S.J."/>
            <person name="Kim J.G."/>
            <person name="Jung M.Y."/>
            <person name="Shin K.S."/>
            <person name="Kwon K.K."/>
            <person name="Yang S.H."/>
            <person name="Seo Y.S."/>
            <person name="Rhee S.K."/>
        </authorList>
    </citation>
    <scope>NUCLEOTIDE SEQUENCE [LARGE SCALE GENOMIC DNA]</scope>
    <source>
        <strain evidence="2 3">KCTC 23939</strain>
    </source>
</reference>
<evidence type="ECO:0000313" key="2">
    <source>
        <dbReference type="EMBL" id="MFH6982075.1"/>
    </source>
</evidence>
<organism evidence="2 3">
    <name type="scientific">Marinoscillum luteum</name>
    <dbReference type="NCBI Taxonomy" id="861051"/>
    <lineage>
        <taxon>Bacteria</taxon>
        <taxon>Pseudomonadati</taxon>
        <taxon>Bacteroidota</taxon>
        <taxon>Cytophagia</taxon>
        <taxon>Cytophagales</taxon>
        <taxon>Reichenbachiellaceae</taxon>
        <taxon>Marinoscillum</taxon>
    </lineage>
</organism>
<keyword evidence="1" id="KW-0812">Transmembrane</keyword>
<name>A0ABW7N358_9BACT</name>
<keyword evidence="1" id="KW-1133">Transmembrane helix</keyword>
<protein>
    <recommendedName>
        <fullName evidence="4">DUF5683 domain-containing protein</fullName>
    </recommendedName>
</protein>
<dbReference type="RefSeq" id="WP_395415865.1">
    <property type="nucleotide sequence ID" value="NZ_JBIPKE010000009.1"/>
</dbReference>
<keyword evidence="1" id="KW-0472">Membrane</keyword>
<keyword evidence="3" id="KW-1185">Reference proteome</keyword>
<evidence type="ECO:0008006" key="4">
    <source>
        <dbReference type="Google" id="ProtNLM"/>
    </source>
</evidence>
<comment type="caution">
    <text evidence="2">The sequence shown here is derived from an EMBL/GenBank/DDBJ whole genome shotgun (WGS) entry which is preliminary data.</text>
</comment>
<feature type="transmembrane region" description="Helical" evidence="1">
    <location>
        <begin position="237"/>
        <end position="259"/>
    </location>
</feature>
<proteinExistence type="predicted"/>
<dbReference type="EMBL" id="JBIPKE010000009">
    <property type="protein sequence ID" value="MFH6982075.1"/>
    <property type="molecule type" value="Genomic_DNA"/>
</dbReference>